<dbReference type="SUPFAM" id="SSF46894">
    <property type="entry name" value="C-terminal effector domain of the bipartite response regulators"/>
    <property type="match status" value="1"/>
</dbReference>
<dbReference type="PROSITE" id="PS00622">
    <property type="entry name" value="HTH_LUXR_1"/>
    <property type="match status" value="1"/>
</dbReference>
<accession>A0A917Y2U9</accession>
<sequence>MSVISFVMGTEVHKETILEMVKERLQNDEIYVYKSAFIDDLFEASKESDLVILDMEACISIREVTRHYRFSNTKIAVILSDEQVNAINDYIHYDLAGLFSVDMSVQEFVQGIEYIRKGKTYIHPIVAVALFEKYRQITQGDIHRPIGLLTRREWEILGELVQGFQNGEIAANLDISDKTVKNHITSILSKLGVKDRTNAVLLALKERWFYL</sequence>
<dbReference type="GO" id="GO:0006355">
    <property type="term" value="P:regulation of DNA-templated transcription"/>
    <property type="evidence" value="ECO:0007669"/>
    <property type="project" value="InterPro"/>
</dbReference>
<reference evidence="5" key="1">
    <citation type="journal article" date="2014" name="Int. J. Syst. Evol. Microbiol.">
        <title>Complete genome sequence of Corynebacterium casei LMG S-19264T (=DSM 44701T), isolated from a smear-ripened cheese.</title>
        <authorList>
            <consortium name="US DOE Joint Genome Institute (JGI-PGF)"/>
            <person name="Walter F."/>
            <person name="Albersmeier A."/>
            <person name="Kalinowski J."/>
            <person name="Ruckert C."/>
        </authorList>
    </citation>
    <scope>NUCLEOTIDE SEQUENCE</scope>
    <source>
        <strain evidence="5">JCM 17251</strain>
    </source>
</reference>
<dbReference type="GO" id="GO:0003677">
    <property type="term" value="F:DNA binding"/>
    <property type="evidence" value="ECO:0007669"/>
    <property type="project" value="UniProtKB-KW"/>
</dbReference>
<evidence type="ECO:0000256" key="3">
    <source>
        <dbReference type="ARBA" id="ARBA00023163"/>
    </source>
</evidence>
<gene>
    <name evidence="5" type="ORF">GCM10007971_34630</name>
</gene>
<evidence type="ECO:0000313" key="6">
    <source>
        <dbReference type="Proteomes" id="UP000624041"/>
    </source>
</evidence>
<dbReference type="InterPro" id="IPR000792">
    <property type="entry name" value="Tscrpt_reg_LuxR_C"/>
</dbReference>
<evidence type="ECO:0000256" key="1">
    <source>
        <dbReference type="ARBA" id="ARBA00023015"/>
    </source>
</evidence>
<keyword evidence="3" id="KW-0804">Transcription</keyword>
<name>A0A917Y2U9_9BACI</name>
<evidence type="ECO:0000259" key="4">
    <source>
        <dbReference type="PROSITE" id="PS50043"/>
    </source>
</evidence>
<dbReference type="RefSeq" id="WP_308425621.1">
    <property type="nucleotide sequence ID" value="NZ_BMOS01000038.1"/>
</dbReference>
<evidence type="ECO:0000256" key="2">
    <source>
        <dbReference type="ARBA" id="ARBA00023125"/>
    </source>
</evidence>
<dbReference type="SMART" id="SM00421">
    <property type="entry name" value="HTH_LUXR"/>
    <property type="match status" value="1"/>
</dbReference>
<dbReference type="PRINTS" id="PR00038">
    <property type="entry name" value="HTHLUXR"/>
</dbReference>
<dbReference type="PROSITE" id="PS50043">
    <property type="entry name" value="HTH_LUXR_2"/>
    <property type="match status" value="1"/>
</dbReference>
<dbReference type="Pfam" id="PF00196">
    <property type="entry name" value="GerE"/>
    <property type="match status" value="1"/>
</dbReference>
<dbReference type="InterPro" id="IPR036388">
    <property type="entry name" value="WH-like_DNA-bd_sf"/>
</dbReference>
<keyword evidence="6" id="KW-1185">Reference proteome</keyword>
<dbReference type="Proteomes" id="UP000624041">
    <property type="component" value="Unassembled WGS sequence"/>
</dbReference>
<proteinExistence type="predicted"/>
<evidence type="ECO:0000313" key="5">
    <source>
        <dbReference type="EMBL" id="GGN65604.1"/>
    </source>
</evidence>
<protein>
    <recommendedName>
        <fullName evidence="4">HTH luxR-type domain-containing protein</fullName>
    </recommendedName>
</protein>
<dbReference type="EMBL" id="BMOS01000038">
    <property type="protein sequence ID" value="GGN65604.1"/>
    <property type="molecule type" value="Genomic_DNA"/>
</dbReference>
<comment type="caution">
    <text evidence="5">The sequence shown here is derived from an EMBL/GenBank/DDBJ whole genome shotgun (WGS) entry which is preliminary data.</text>
</comment>
<keyword evidence="2" id="KW-0238">DNA-binding</keyword>
<reference evidence="5" key="2">
    <citation type="submission" date="2020-09" db="EMBL/GenBank/DDBJ databases">
        <authorList>
            <person name="Sun Q."/>
            <person name="Ohkuma M."/>
        </authorList>
    </citation>
    <scope>NUCLEOTIDE SEQUENCE</scope>
    <source>
        <strain evidence="5">JCM 17251</strain>
    </source>
</reference>
<dbReference type="PANTHER" id="PTHR43214">
    <property type="entry name" value="TWO-COMPONENT RESPONSE REGULATOR"/>
    <property type="match status" value="1"/>
</dbReference>
<dbReference type="InterPro" id="IPR039420">
    <property type="entry name" value="WalR-like"/>
</dbReference>
<dbReference type="AlphaFoldDB" id="A0A917Y2U9"/>
<keyword evidence="1" id="KW-0805">Transcription regulation</keyword>
<dbReference type="PANTHER" id="PTHR43214:SF43">
    <property type="entry name" value="TWO-COMPONENT RESPONSE REGULATOR"/>
    <property type="match status" value="1"/>
</dbReference>
<feature type="domain" description="HTH luxR-type" evidence="4">
    <location>
        <begin position="142"/>
        <end position="207"/>
    </location>
</feature>
<organism evidence="5 6">
    <name type="scientific">Oceanobacillus indicireducens</name>
    <dbReference type="NCBI Taxonomy" id="1004261"/>
    <lineage>
        <taxon>Bacteria</taxon>
        <taxon>Bacillati</taxon>
        <taxon>Bacillota</taxon>
        <taxon>Bacilli</taxon>
        <taxon>Bacillales</taxon>
        <taxon>Bacillaceae</taxon>
        <taxon>Oceanobacillus</taxon>
    </lineage>
</organism>
<dbReference type="Gene3D" id="1.10.10.10">
    <property type="entry name" value="Winged helix-like DNA-binding domain superfamily/Winged helix DNA-binding domain"/>
    <property type="match status" value="1"/>
</dbReference>
<dbReference type="CDD" id="cd06170">
    <property type="entry name" value="LuxR_C_like"/>
    <property type="match status" value="1"/>
</dbReference>
<dbReference type="Gene3D" id="3.40.50.2300">
    <property type="match status" value="1"/>
</dbReference>
<dbReference type="InterPro" id="IPR016032">
    <property type="entry name" value="Sig_transdc_resp-reg_C-effctor"/>
</dbReference>